<keyword evidence="3" id="KW-0256">Endoplasmic reticulum</keyword>
<evidence type="ECO:0000256" key="1">
    <source>
        <dbReference type="ARBA" id="ARBA00004389"/>
    </source>
</evidence>
<dbReference type="GO" id="GO:0004577">
    <property type="term" value="F:N-acetylglucosaminyldiphosphodolichol N-acetylglucosaminyltransferase activity"/>
    <property type="evidence" value="ECO:0007669"/>
    <property type="project" value="TreeGrafter"/>
</dbReference>
<keyword evidence="7" id="KW-1185">Reference proteome</keyword>
<dbReference type="SUPFAM" id="SSF53756">
    <property type="entry name" value="UDP-Glycosyltransferase/glycogen phosphorylase"/>
    <property type="match status" value="1"/>
</dbReference>
<name>A0A6N8FSI9_9CHRO</name>
<comment type="subcellular location">
    <subcellularLocation>
        <location evidence="1">Endoplasmic reticulum membrane</location>
        <topology evidence="1">Single-pass membrane protein</topology>
    </subcellularLocation>
</comment>
<evidence type="ECO:0000256" key="4">
    <source>
        <dbReference type="ARBA" id="ARBA00022989"/>
    </source>
</evidence>
<dbReference type="Proteomes" id="UP000441797">
    <property type="component" value="Unassembled WGS sequence"/>
</dbReference>
<proteinExistence type="predicted"/>
<dbReference type="Pfam" id="PF08660">
    <property type="entry name" value="Alg14"/>
    <property type="match status" value="1"/>
</dbReference>
<dbReference type="AlphaFoldDB" id="A0A6N8FSI9"/>
<gene>
    <name evidence="6" type="ORF">BWI75_05445</name>
</gene>
<sequence>MKVILVCSTGGHFQAMQSLHPFWRNHQRIWVTFYSENTKTTLDTERVYWAWSPTNRNLVNLVRNFFLAWQILSQETPHLVISTGAGVAVPFLILAKLLGRQTIFIESITRVKQLSLSARLALPFLDTLYVHWPQLQARYPRAKIIDS</sequence>
<evidence type="ECO:0000256" key="5">
    <source>
        <dbReference type="ARBA" id="ARBA00023136"/>
    </source>
</evidence>
<protein>
    <submittedName>
        <fullName evidence="6">UDP-N-acetylglucosamine--LPS N-acetylglucosamine transferase</fullName>
    </submittedName>
</protein>
<dbReference type="PANTHER" id="PTHR12154:SF4">
    <property type="entry name" value="UDP-N-ACETYLGLUCOSAMINE TRANSFERASE SUBUNIT ALG14 HOMOLOG"/>
    <property type="match status" value="1"/>
</dbReference>
<dbReference type="OrthoDB" id="555447at2"/>
<evidence type="ECO:0000256" key="2">
    <source>
        <dbReference type="ARBA" id="ARBA00022692"/>
    </source>
</evidence>
<dbReference type="RefSeq" id="WP_105221914.1">
    <property type="nucleotide sequence ID" value="NZ_CAWNSU010000122.1"/>
</dbReference>
<keyword evidence="4" id="KW-1133">Transmembrane helix</keyword>
<dbReference type="GO" id="GO:0006488">
    <property type="term" value="P:dolichol-linked oligosaccharide biosynthetic process"/>
    <property type="evidence" value="ECO:0007669"/>
    <property type="project" value="InterPro"/>
</dbReference>
<comment type="caution">
    <text evidence="6">The sequence shown here is derived from an EMBL/GenBank/DDBJ whole genome shotgun (WGS) entry which is preliminary data.</text>
</comment>
<dbReference type="Gene3D" id="3.40.50.2000">
    <property type="entry name" value="Glycogen Phosphorylase B"/>
    <property type="match status" value="1"/>
</dbReference>
<reference evidence="6 7" key="1">
    <citation type="journal article" date="2019" name="Front. Microbiol.">
        <title>Genomic Features for Desiccation Tolerance and Sugar Biosynthesis in the Extremophile Gloeocapsopsis sp. UTEX B3054.</title>
        <authorList>
            <person name="Urrejola C."/>
            <person name="Alcorta J."/>
            <person name="Salas L."/>
            <person name="Vasquez M."/>
            <person name="Polz M.F."/>
            <person name="Vicuna R."/>
            <person name="Diez B."/>
        </authorList>
    </citation>
    <scope>NUCLEOTIDE SEQUENCE [LARGE SCALE GENOMIC DNA]</scope>
    <source>
        <strain evidence="6 7">1H9</strain>
    </source>
</reference>
<dbReference type="PANTHER" id="PTHR12154">
    <property type="entry name" value="GLYCOSYL TRANSFERASE-RELATED"/>
    <property type="match status" value="1"/>
</dbReference>
<dbReference type="NCBIfam" id="NF041549">
    <property type="entry name" value="PssD"/>
    <property type="match status" value="1"/>
</dbReference>
<evidence type="ECO:0000313" key="7">
    <source>
        <dbReference type="Proteomes" id="UP000441797"/>
    </source>
</evidence>
<evidence type="ECO:0000256" key="3">
    <source>
        <dbReference type="ARBA" id="ARBA00022824"/>
    </source>
</evidence>
<keyword evidence="5" id="KW-0472">Membrane</keyword>
<organism evidence="6 7">
    <name type="scientific">Gloeocapsopsis dulcis AAB1 = 1H9</name>
    <dbReference type="NCBI Taxonomy" id="1433147"/>
    <lineage>
        <taxon>Bacteria</taxon>
        <taxon>Bacillati</taxon>
        <taxon>Cyanobacteriota</taxon>
        <taxon>Cyanophyceae</taxon>
        <taxon>Oscillatoriophycideae</taxon>
        <taxon>Chroococcales</taxon>
        <taxon>Chroococcaceae</taxon>
        <taxon>Gloeocapsopsis</taxon>
        <taxon>Gloeocapsopsis dulcis</taxon>
    </lineage>
</organism>
<dbReference type="EMBL" id="NAPY01000006">
    <property type="protein sequence ID" value="MUL35809.1"/>
    <property type="molecule type" value="Genomic_DNA"/>
</dbReference>
<keyword evidence="6" id="KW-0808">Transferase</keyword>
<keyword evidence="2" id="KW-0812">Transmembrane</keyword>
<dbReference type="InterPro" id="IPR013969">
    <property type="entry name" value="Oligosacch_biosynth_Alg14"/>
</dbReference>
<evidence type="ECO:0000313" key="6">
    <source>
        <dbReference type="EMBL" id="MUL35809.1"/>
    </source>
</evidence>
<accession>A0A6N8FSI9</accession>